<dbReference type="PANTHER" id="PTHR33781">
    <property type="entry name" value="PROTEIN PHYTOCHROME KINASE SUBSTRATE 1-RELATED"/>
    <property type="match status" value="1"/>
</dbReference>
<proteinExistence type="predicted"/>
<accession>A0AAP0IKQ1</accession>
<sequence>MTMITSAPMSNTNLPSISVHEKNSIPHLDSDSSFPSYLHEKETFASKDPQGQLGIGSEKINKSEISIFAAEKYYNGGSDDGKKAESAKNHMRKHHSKQLEGKAYIRNAKPKIRPGTPSTASSASSWNSHKTLLPNPLKEKPRSIGNALNCKRLFAMFSCKCSCSDENFVEVDETVTSKTTLSNCERNVGYGGNFTSTVTTEAQAFASQDQISTIGTKQTDIQTEKHDTPAFELPKEDCFTFPVVSSGIDSLTIEKPVFQEEEGKDRKSLEVFGSPLSDDDGARALSLERRVAMLTLSFTKSMKGIAATSVNNSISGDEEDDLESDTSSDLFEIENFNNDAYPCYKPQQEENTSTSVTHIPYHQPREASIATENISRDSYYAEQNSSKKAKELAVAPKSVVVRKVHKRHLNALLSCSNNKAVNVAEVYKVSENANSNRIRGCAPH</sequence>
<feature type="region of interest" description="Disordered" evidence="1">
    <location>
        <begin position="23"/>
        <end position="57"/>
    </location>
</feature>
<dbReference type="EMBL" id="JBBNAE010000006">
    <property type="protein sequence ID" value="KAK9116748.1"/>
    <property type="molecule type" value="Genomic_DNA"/>
</dbReference>
<dbReference type="Proteomes" id="UP001417504">
    <property type="component" value="Unassembled WGS sequence"/>
</dbReference>
<dbReference type="PANTHER" id="PTHR33781:SF4">
    <property type="entry name" value="PROTEIN PHYTOCHROME KINASE SUBSTRATE 1"/>
    <property type="match status" value="1"/>
</dbReference>
<keyword evidence="3" id="KW-1185">Reference proteome</keyword>
<evidence type="ECO:0000313" key="2">
    <source>
        <dbReference type="EMBL" id="KAK9116748.1"/>
    </source>
</evidence>
<name>A0AAP0IKQ1_9MAGN</name>
<evidence type="ECO:0000256" key="1">
    <source>
        <dbReference type="SAM" id="MobiDB-lite"/>
    </source>
</evidence>
<feature type="region of interest" description="Disordered" evidence="1">
    <location>
        <begin position="78"/>
        <end position="138"/>
    </location>
</feature>
<feature type="compositionally biased region" description="Basic and acidic residues" evidence="1">
    <location>
        <begin position="79"/>
        <end position="88"/>
    </location>
</feature>
<comment type="caution">
    <text evidence="2">The sequence shown here is derived from an EMBL/GenBank/DDBJ whole genome shotgun (WGS) entry which is preliminary data.</text>
</comment>
<protein>
    <submittedName>
        <fullName evidence="2">Uncharacterized protein</fullName>
    </submittedName>
</protein>
<dbReference type="GO" id="GO:0009638">
    <property type="term" value="P:phototropism"/>
    <property type="evidence" value="ECO:0007669"/>
    <property type="project" value="InterPro"/>
</dbReference>
<dbReference type="AlphaFoldDB" id="A0AAP0IKQ1"/>
<evidence type="ECO:0000313" key="3">
    <source>
        <dbReference type="Proteomes" id="UP001417504"/>
    </source>
</evidence>
<gene>
    <name evidence="2" type="ORF">Sjap_015695</name>
</gene>
<organism evidence="2 3">
    <name type="scientific">Stephania japonica</name>
    <dbReference type="NCBI Taxonomy" id="461633"/>
    <lineage>
        <taxon>Eukaryota</taxon>
        <taxon>Viridiplantae</taxon>
        <taxon>Streptophyta</taxon>
        <taxon>Embryophyta</taxon>
        <taxon>Tracheophyta</taxon>
        <taxon>Spermatophyta</taxon>
        <taxon>Magnoliopsida</taxon>
        <taxon>Ranunculales</taxon>
        <taxon>Menispermaceae</taxon>
        <taxon>Menispermoideae</taxon>
        <taxon>Cissampelideae</taxon>
        <taxon>Stephania</taxon>
    </lineage>
</organism>
<reference evidence="2 3" key="1">
    <citation type="submission" date="2024-01" db="EMBL/GenBank/DDBJ databases">
        <title>Genome assemblies of Stephania.</title>
        <authorList>
            <person name="Yang L."/>
        </authorList>
    </citation>
    <scope>NUCLEOTIDE SEQUENCE [LARGE SCALE GENOMIC DNA]</scope>
    <source>
        <strain evidence="2">QJT</strain>
        <tissue evidence="2">Leaf</tissue>
    </source>
</reference>
<dbReference type="InterPro" id="IPR039615">
    <property type="entry name" value="PKS"/>
</dbReference>
<feature type="compositionally biased region" description="Low complexity" evidence="1">
    <location>
        <begin position="114"/>
        <end position="125"/>
    </location>
</feature>